<sequence>MNYTAVKYCGRRSAELTGTSSVNARYQVKEAFELAIVMQRAYLATFVAKNVFNGVVIASCFEIDEDHKCILLLIPVPYNWMETIYALGVSTSSIFLLCSLLHNHPRLKLKAALFLSKFRMSNKVHDAFQPPRFET</sequence>
<dbReference type="EMBL" id="BTRK01000004">
    <property type="protein sequence ID" value="GMR46730.1"/>
    <property type="molecule type" value="Genomic_DNA"/>
</dbReference>
<evidence type="ECO:0000313" key="2">
    <source>
        <dbReference type="Proteomes" id="UP001328107"/>
    </source>
</evidence>
<feature type="non-terminal residue" evidence="1">
    <location>
        <position position="135"/>
    </location>
</feature>
<accession>A0AAN5CLN2</accession>
<gene>
    <name evidence="1" type="ORF">PMAYCL1PPCAC_16925</name>
</gene>
<evidence type="ECO:0000313" key="1">
    <source>
        <dbReference type="EMBL" id="GMR46730.1"/>
    </source>
</evidence>
<reference evidence="2" key="1">
    <citation type="submission" date="2022-10" db="EMBL/GenBank/DDBJ databases">
        <title>Genome assembly of Pristionchus species.</title>
        <authorList>
            <person name="Yoshida K."/>
            <person name="Sommer R.J."/>
        </authorList>
    </citation>
    <scope>NUCLEOTIDE SEQUENCE [LARGE SCALE GENOMIC DNA]</scope>
    <source>
        <strain evidence="2">RS5460</strain>
    </source>
</reference>
<name>A0AAN5CLN2_9BILA</name>
<dbReference type="Proteomes" id="UP001328107">
    <property type="component" value="Unassembled WGS sequence"/>
</dbReference>
<proteinExistence type="predicted"/>
<dbReference type="AlphaFoldDB" id="A0AAN5CLN2"/>
<comment type="caution">
    <text evidence="1">The sequence shown here is derived from an EMBL/GenBank/DDBJ whole genome shotgun (WGS) entry which is preliminary data.</text>
</comment>
<keyword evidence="2" id="KW-1185">Reference proteome</keyword>
<organism evidence="1 2">
    <name type="scientific">Pristionchus mayeri</name>
    <dbReference type="NCBI Taxonomy" id="1317129"/>
    <lineage>
        <taxon>Eukaryota</taxon>
        <taxon>Metazoa</taxon>
        <taxon>Ecdysozoa</taxon>
        <taxon>Nematoda</taxon>
        <taxon>Chromadorea</taxon>
        <taxon>Rhabditida</taxon>
        <taxon>Rhabditina</taxon>
        <taxon>Diplogasteromorpha</taxon>
        <taxon>Diplogasteroidea</taxon>
        <taxon>Neodiplogasteridae</taxon>
        <taxon>Pristionchus</taxon>
    </lineage>
</organism>
<protein>
    <recommendedName>
        <fullName evidence="3">G protein-coupled receptor</fullName>
    </recommendedName>
</protein>
<evidence type="ECO:0008006" key="3">
    <source>
        <dbReference type="Google" id="ProtNLM"/>
    </source>
</evidence>